<dbReference type="OrthoDB" id="1913818at2"/>
<gene>
    <name evidence="1" type="ORF">NCTC503_00940</name>
</gene>
<reference evidence="1 2" key="1">
    <citation type="submission" date="2019-05" db="EMBL/GenBank/DDBJ databases">
        <authorList>
            <consortium name="Pathogen Informatics"/>
        </authorList>
    </citation>
    <scope>NUCLEOTIDE SEQUENCE [LARGE SCALE GENOMIC DNA]</scope>
    <source>
        <strain evidence="1 2">NCTC503</strain>
    </source>
</reference>
<dbReference type="RefSeq" id="WP_138209648.1">
    <property type="nucleotide sequence ID" value="NZ_CBCRUQ010000033.1"/>
</dbReference>
<name>A0A4U9R528_HATHI</name>
<evidence type="ECO:0000313" key="1">
    <source>
        <dbReference type="EMBL" id="VTQ86502.1"/>
    </source>
</evidence>
<accession>A0A4U9R528</accession>
<dbReference type="KEGG" id="hhw:NCTC503_00940"/>
<dbReference type="AlphaFoldDB" id="A0A4U9R528"/>
<dbReference type="Proteomes" id="UP000308489">
    <property type="component" value="Chromosome 1"/>
</dbReference>
<dbReference type="Pfam" id="PF20548">
    <property type="entry name" value="DUF6762"/>
    <property type="match status" value="1"/>
</dbReference>
<proteinExistence type="predicted"/>
<dbReference type="EMBL" id="LR590481">
    <property type="protein sequence ID" value="VTQ86502.1"/>
    <property type="molecule type" value="Genomic_DNA"/>
</dbReference>
<sequence>MEECTIMLIEKDLDGNLLEEIDNYKIENADLVKGFYGVRDNDSINVYLLLSTDRDVEDWEFNAIYDHIDLDNLKERYLSVEEVEDTYNPTFEFKIKYKEDMEEDLNELINLYYEELSKTYSIIEEYKEEYI</sequence>
<evidence type="ECO:0000313" key="2">
    <source>
        <dbReference type="Proteomes" id="UP000308489"/>
    </source>
</evidence>
<protein>
    <submittedName>
        <fullName evidence="1">Uncharacterized protein</fullName>
    </submittedName>
</protein>
<organism evidence="1 2">
    <name type="scientific">Hathewaya histolytica</name>
    <name type="common">Clostridium histolyticum</name>
    <dbReference type="NCBI Taxonomy" id="1498"/>
    <lineage>
        <taxon>Bacteria</taxon>
        <taxon>Bacillati</taxon>
        <taxon>Bacillota</taxon>
        <taxon>Clostridia</taxon>
        <taxon>Eubacteriales</taxon>
        <taxon>Clostridiaceae</taxon>
        <taxon>Hathewaya</taxon>
    </lineage>
</organism>
<keyword evidence="2" id="KW-1185">Reference proteome</keyword>
<dbReference type="InterPro" id="IPR046650">
    <property type="entry name" value="DUF6762"/>
</dbReference>